<dbReference type="PANTHER" id="PTHR43867">
    <property type="entry name" value="CELLULOSE SYNTHASE CATALYTIC SUBUNIT A [UDP-FORMING]"/>
    <property type="match status" value="1"/>
</dbReference>
<keyword evidence="10 13" id="KW-1133">Transmembrane helix</keyword>
<name>A0ABX7B5Z2_9PROT</name>
<keyword evidence="5" id="KW-1003">Cell membrane</keyword>
<dbReference type="Gene3D" id="3.90.550.10">
    <property type="entry name" value="Spore Coat Polysaccharide Biosynthesis Protein SpsA, Chain A"/>
    <property type="match status" value="1"/>
</dbReference>
<evidence type="ECO:0000256" key="13">
    <source>
        <dbReference type="SAM" id="Phobius"/>
    </source>
</evidence>
<evidence type="ECO:0000256" key="1">
    <source>
        <dbReference type="ARBA" id="ARBA00004429"/>
    </source>
</evidence>
<comment type="subcellular location">
    <subcellularLocation>
        <location evidence="1">Cell inner membrane</location>
        <topology evidence="1">Multi-pass membrane protein</topology>
    </subcellularLocation>
</comment>
<dbReference type="InterPro" id="IPR029044">
    <property type="entry name" value="Nucleotide-diphossugar_trans"/>
</dbReference>
<keyword evidence="7" id="KW-0328">Glycosyltransferase</keyword>
<keyword evidence="16" id="KW-1185">Reference proteome</keyword>
<evidence type="ECO:0000256" key="8">
    <source>
        <dbReference type="ARBA" id="ARBA00022679"/>
    </source>
</evidence>
<dbReference type="Pfam" id="PF00535">
    <property type="entry name" value="Glycos_transf_2"/>
    <property type="match status" value="1"/>
</dbReference>
<feature type="transmembrane region" description="Helical" evidence="13">
    <location>
        <begin position="365"/>
        <end position="387"/>
    </location>
</feature>
<dbReference type="InterPro" id="IPR001173">
    <property type="entry name" value="Glyco_trans_2-like"/>
</dbReference>
<dbReference type="EMBL" id="CP067420">
    <property type="protein sequence ID" value="QQP89789.1"/>
    <property type="molecule type" value="Genomic_DNA"/>
</dbReference>
<evidence type="ECO:0000256" key="11">
    <source>
        <dbReference type="ARBA" id="ARBA00023136"/>
    </source>
</evidence>
<evidence type="ECO:0000256" key="7">
    <source>
        <dbReference type="ARBA" id="ARBA00022676"/>
    </source>
</evidence>
<dbReference type="SUPFAM" id="SSF53448">
    <property type="entry name" value="Nucleotide-diphospho-sugar transferases"/>
    <property type="match status" value="1"/>
</dbReference>
<feature type="transmembrane region" description="Helical" evidence="13">
    <location>
        <begin position="12"/>
        <end position="33"/>
    </location>
</feature>
<dbReference type="NCBIfam" id="NF003958">
    <property type="entry name" value="PRK05454.2-1"/>
    <property type="match status" value="1"/>
</dbReference>
<evidence type="ECO:0000256" key="3">
    <source>
        <dbReference type="ARBA" id="ARBA00009337"/>
    </source>
</evidence>
<dbReference type="NCBIfam" id="NF003962">
    <property type="entry name" value="PRK05454.2-5"/>
    <property type="match status" value="1"/>
</dbReference>
<proteinExistence type="inferred from homology"/>
<dbReference type="InterPro" id="IPR050321">
    <property type="entry name" value="Glycosyltr_2/OpgH_subfam"/>
</dbReference>
<dbReference type="Proteomes" id="UP000595197">
    <property type="component" value="Chromosome"/>
</dbReference>
<evidence type="ECO:0000313" key="16">
    <source>
        <dbReference type="Proteomes" id="UP000595197"/>
    </source>
</evidence>
<sequence>MSDAKTLRRTALWRRTLYFALVILSTLAASYLMADVLRANGFTPIEMAIFALFTISFAWISTSFWTATVGFLVRLIGRDPAGLDPTRPVDLTARTAIIMPIYNEDPDRVFAGLEATWRSLQGTGEDRHFDLFVLSDTRKPEIAAAEEAGWAALCRRVGGEGRIFYRRREDNTGRKAGNIADFLRQWGAAYDHMLVLDADSVMSGDTMVALSKLMQDNPGTGIIQTLPAPVNQETLFGRILQFGSRLYGPALASGLSWWQLGEGNYWGHNAIIRTGAFIEHCGLPVLSGKAPLGGEILSHDFVEAALMRRAGWQVWIVPELGGSFEELPPNSIDYAVRDRRWCQGNLQHLRLLPTRGLHPLSRLHLIMGVLGYVSSPLWLLLLTLSTIDILHQTVTGHSYFQPGYNLFPDWPVSKMAETISLFGVTIAILLLPKLYSLILTVADPALRRGFGGAGKLGASAFLELLFSMLLAPAMMLFHTHFVVATLMGRSVTWNAQARGERGLSFREALGRNGLHVALGLAWGALVLNVAPDFFWWLVPVITGLVLSVWLTVWTSRTDAGQAARRAGLFLTPEETDPPAELRRLAAAESEPTSDMDASDMDSREIMRVPPTRPSAIIEQSLTNWTPRGLKNGQRPAIEESWQS</sequence>
<feature type="region of interest" description="Disordered" evidence="12">
    <location>
        <begin position="586"/>
        <end position="619"/>
    </location>
</feature>
<dbReference type="PANTHER" id="PTHR43867:SF5">
    <property type="entry name" value="GLUCANS BIOSYNTHESIS GLUCOSYLTRANSFERASE H"/>
    <property type="match status" value="1"/>
</dbReference>
<evidence type="ECO:0000256" key="9">
    <source>
        <dbReference type="ARBA" id="ARBA00022692"/>
    </source>
</evidence>
<comment type="pathway">
    <text evidence="2">Glycan metabolism; osmoregulated periplasmic glucan (OPG) biosynthesis.</text>
</comment>
<keyword evidence="8" id="KW-0808">Transferase</keyword>
<gene>
    <name evidence="15" type="primary">mdoH</name>
    <name evidence="15" type="ORF">IGS68_00410</name>
</gene>
<keyword evidence="9 13" id="KW-0812">Transmembrane</keyword>
<evidence type="ECO:0000256" key="10">
    <source>
        <dbReference type="ARBA" id="ARBA00022989"/>
    </source>
</evidence>
<feature type="transmembrane region" description="Helical" evidence="13">
    <location>
        <begin position="533"/>
        <end position="555"/>
    </location>
</feature>
<keyword evidence="11 13" id="KW-0472">Membrane</keyword>
<evidence type="ECO:0000256" key="4">
    <source>
        <dbReference type="ARBA" id="ARBA00020585"/>
    </source>
</evidence>
<evidence type="ECO:0000256" key="5">
    <source>
        <dbReference type="ARBA" id="ARBA00022475"/>
    </source>
</evidence>
<dbReference type="RefSeq" id="WP_201076459.1">
    <property type="nucleotide sequence ID" value="NZ_CP067420.1"/>
</dbReference>
<keyword evidence="6" id="KW-0997">Cell inner membrane</keyword>
<evidence type="ECO:0000259" key="14">
    <source>
        <dbReference type="Pfam" id="PF00535"/>
    </source>
</evidence>
<evidence type="ECO:0000313" key="15">
    <source>
        <dbReference type="EMBL" id="QQP89789.1"/>
    </source>
</evidence>
<feature type="transmembrane region" description="Helical" evidence="13">
    <location>
        <begin position="45"/>
        <end position="73"/>
    </location>
</feature>
<accession>A0ABX7B5Z2</accession>
<feature type="transmembrane region" description="Helical" evidence="13">
    <location>
        <begin position="419"/>
        <end position="441"/>
    </location>
</feature>
<organism evidence="15 16">
    <name type="scientific">Skermanella cutis</name>
    <dbReference type="NCBI Taxonomy" id="2775420"/>
    <lineage>
        <taxon>Bacteria</taxon>
        <taxon>Pseudomonadati</taxon>
        <taxon>Pseudomonadota</taxon>
        <taxon>Alphaproteobacteria</taxon>
        <taxon>Rhodospirillales</taxon>
        <taxon>Azospirillaceae</taxon>
        <taxon>Skermanella</taxon>
    </lineage>
</organism>
<evidence type="ECO:0000256" key="2">
    <source>
        <dbReference type="ARBA" id="ARBA00005001"/>
    </source>
</evidence>
<feature type="region of interest" description="Disordered" evidence="12">
    <location>
        <begin position="624"/>
        <end position="643"/>
    </location>
</feature>
<comment type="similarity">
    <text evidence="3">Belongs to the glycosyltransferase 2 family. OpgH subfamily.</text>
</comment>
<reference evidence="15" key="1">
    <citation type="submission" date="2021-02" db="EMBL/GenBank/DDBJ databases">
        <title>Skermanella TT6 skin isolate.</title>
        <authorList>
            <person name="Lee K."/>
            <person name="Ganzorig M."/>
        </authorList>
    </citation>
    <scope>NUCLEOTIDE SEQUENCE</scope>
    <source>
        <strain evidence="15">TT6</strain>
    </source>
</reference>
<evidence type="ECO:0000256" key="6">
    <source>
        <dbReference type="ARBA" id="ARBA00022519"/>
    </source>
</evidence>
<dbReference type="CDD" id="cd04191">
    <property type="entry name" value="Glucan_BSP_MdoH"/>
    <property type="match status" value="1"/>
</dbReference>
<feature type="domain" description="Glycosyltransferase 2-like" evidence="14">
    <location>
        <begin position="97"/>
        <end position="279"/>
    </location>
</feature>
<protein>
    <recommendedName>
        <fullName evidence="4">Glucans biosynthesis glucosyltransferase H</fullName>
    </recommendedName>
</protein>
<evidence type="ECO:0000256" key="12">
    <source>
        <dbReference type="SAM" id="MobiDB-lite"/>
    </source>
</evidence>